<reference evidence="2 3" key="1">
    <citation type="submission" date="2015-11" db="EMBL/GenBank/DDBJ databases">
        <title>Genome sequences of Lysobacter enzymogenes strain C3 and Lysobacter antibioticus ATCC 29479.</title>
        <authorList>
            <person name="Kobayashi D.Y."/>
        </authorList>
    </citation>
    <scope>NUCLEOTIDE SEQUENCE [LARGE SCALE GENOMIC DNA]</scope>
    <source>
        <strain evidence="2 3">C3</strain>
    </source>
</reference>
<accession>A0A0S2DBY1</accession>
<evidence type="ECO:0000313" key="3">
    <source>
        <dbReference type="Proteomes" id="UP000061569"/>
    </source>
</evidence>
<sequence length="47" mass="4976">MKKTAMTDRAKPQAMNCDASRRNLYAEKGEAPAGRAGASGCPPLLCH</sequence>
<organism evidence="2 3">
    <name type="scientific">Lysobacter enzymogenes</name>
    <dbReference type="NCBI Taxonomy" id="69"/>
    <lineage>
        <taxon>Bacteria</taxon>
        <taxon>Pseudomonadati</taxon>
        <taxon>Pseudomonadota</taxon>
        <taxon>Gammaproteobacteria</taxon>
        <taxon>Lysobacterales</taxon>
        <taxon>Lysobacteraceae</taxon>
        <taxon>Lysobacter</taxon>
    </lineage>
</organism>
<feature type="region of interest" description="Disordered" evidence="1">
    <location>
        <begin position="28"/>
        <end position="47"/>
    </location>
</feature>
<gene>
    <name evidence="2" type="ORF">GLE_0680</name>
</gene>
<name>A0A0S2DBY1_LYSEN</name>
<dbReference type="EMBL" id="CP013140">
    <property type="protein sequence ID" value="ALN56038.1"/>
    <property type="molecule type" value="Genomic_DNA"/>
</dbReference>
<proteinExistence type="predicted"/>
<dbReference type="AlphaFoldDB" id="A0A0S2DBY1"/>
<protein>
    <submittedName>
        <fullName evidence="2">Uncharacterized protein</fullName>
    </submittedName>
</protein>
<dbReference type="PATRIC" id="fig|69.6.peg.668"/>
<dbReference type="Proteomes" id="UP000061569">
    <property type="component" value="Chromosome"/>
</dbReference>
<evidence type="ECO:0000313" key="2">
    <source>
        <dbReference type="EMBL" id="ALN56038.1"/>
    </source>
</evidence>
<evidence type="ECO:0000256" key="1">
    <source>
        <dbReference type="SAM" id="MobiDB-lite"/>
    </source>
</evidence>
<dbReference type="KEGG" id="lez:GLE_0680"/>